<feature type="compositionally biased region" description="Basic and acidic residues" evidence="7">
    <location>
        <begin position="96"/>
        <end position="110"/>
    </location>
</feature>
<dbReference type="PANTHER" id="PTHR10048">
    <property type="entry name" value="PHOSPHATIDYLINOSITOL KINASE"/>
    <property type="match status" value="1"/>
</dbReference>
<dbReference type="SUPFAM" id="SSF56112">
    <property type="entry name" value="Protein kinase-like (PK-like)"/>
    <property type="match status" value="1"/>
</dbReference>
<dbReference type="Gene3D" id="1.10.1070.11">
    <property type="entry name" value="Phosphatidylinositol 3-/4-kinase, catalytic domain"/>
    <property type="match status" value="1"/>
</dbReference>
<proteinExistence type="predicted"/>
<organism evidence="9 10">
    <name type="scientific">Necator americanus</name>
    <name type="common">Human hookworm</name>
    <dbReference type="NCBI Taxonomy" id="51031"/>
    <lineage>
        <taxon>Eukaryota</taxon>
        <taxon>Metazoa</taxon>
        <taxon>Ecdysozoa</taxon>
        <taxon>Nematoda</taxon>
        <taxon>Chromadorea</taxon>
        <taxon>Rhabditida</taxon>
        <taxon>Rhabditina</taxon>
        <taxon>Rhabditomorpha</taxon>
        <taxon>Strongyloidea</taxon>
        <taxon>Ancylostomatidae</taxon>
        <taxon>Bunostominae</taxon>
        <taxon>Necator</taxon>
    </lineage>
</organism>
<evidence type="ECO:0000313" key="10">
    <source>
        <dbReference type="Proteomes" id="UP001303046"/>
    </source>
</evidence>
<comment type="caution">
    <text evidence="9">The sequence shown here is derived from an EMBL/GenBank/DDBJ whole genome shotgun (WGS) entry which is preliminary data.</text>
</comment>
<dbReference type="Gene3D" id="3.30.1010.10">
    <property type="entry name" value="Phosphatidylinositol 3-kinase Catalytic Subunit, Chain A, domain 4"/>
    <property type="match status" value="1"/>
</dbReference>
<comment type="catalytic activity">
    <reaction evidence="4">
        <text>a 1,2-diacyl-sn-glycero-3-phospho-(1D-myo-inositol) + ATP = a 1,2-diacyl-sn-glycero-3-phospho-(1D-myo-inositol 4-phosphate) + ADP + H(+)</text>
        <dbReference type="Rhea" id="RHEA:19877"/>
        <dbReference type="ChEBI" id="CHEBI:15378"/>
        <dbReference type="ChEBI" id="CHEBI:30616"/>
        <dbReference type="ChEBI" id="CHEBI:57880"/>
        <dbReference type="ChEBI" id="CHEBI:58178"/>
        <dbReference type="ChEBI" id="CHEBI:456216"/>
        <dbReference type="EC" id="2.7.1.67"/>
    </reaction>
    <physiologicalReaction direction="left-to-right" evidence="4">
        <dbReference type="Rhea" id="RHEA:19878"/>
    </physiologicalReaction>
</comment>
<evidence type="ECO:0000256" key="3">
    <source>
        <dbReference type="ARBA" id="ARBA00022777"/>
    </source>
</evidence>
<dbReference type="Pfam" id="PF00454">
    <property type="entry name" value="PI3_PI4_kinase"/>
    <property type="match status" value="1"/>
</dbReference>
<keyword evidence="3" id="KW-0418">Kinase</keyword>
<evidence type="ECO:0000256" key="7">
    <source>
        <dbReference type="SAM" id="MobiDB-lite"/>
    </source>
</evidence>
<evidence type="ECO:0000259" key="8">
    <source>
        <dbReference type="PROSITE" id="PS50290"/>
    </source>
</evidence>
<dbReference type="InterPro" id="IPR000403">
    <property type="entry name" value="PI3/4_kinase_cat_dom"/>
</dbReference>
<evidence type="ECO:0000256" key="4">
    <source>
        <dbReference type="ARBA" id="ARBA00036767"/>
    </source>
</evidence>
<keyword evidence="2" id="KW-0808">Transferase</keyword>
<dbReference type="InterPro" id="IPR015433">
    <property type="entry name" value="PI3/4_kinase"/>
</dbReference>
<dbReference type="InterPro" id="IPR036940">
    <property type="entry name" value="PI3/4_kinase_cat_sf"/>
</dbReference>
<comment type="subcellular location">
    <subcellularLocation>
        <location evidence="1">Mitochondrion outer membrane</location>
        <topology evidence="1">Peripheral membrane protein</topology>
    </subcellularLocation>
    <subcellularLocation>
        <location evidence="5">Rough endoplasmic reticulum membrane</location>
        <topology evidence="5">Peripheral membrane protein</topology>
    </subcellularLocation>
</comment>
<evidence type="ECO:0000313" key="9">
    <source>
        <dbReference type="EMBL" id="KAK6759965.1"/>
    </source>
</evidence>
<feature type="domain" description="PI3K/PI4K catalytic" evidence="8">
    <location>
        <begin position="584"/>
        <end position="862"/>
    </location>
</feature>
<name>A0ABR1EBA0_NECAM</name>
<keyword evidence="10" id="KW-1185">Reference proteome</keyword>
<evidence type="ECO:0000256" key="6">
    <source>
        <dbReference type="ARBA" id="ARBA00039877"/>
    </source>
</evidence>
<dbReference type="EMBL" id="JAVFWL010000006">
    <property type="protein sequence ID" value="KAK6759965.1"/>
    <property type="molecule type" value="Genomic_DNA"/>
</dbReference>
<evidence type="ECO:0000256" key="2">
    <source>
        <dbReference type="ARBA" id="ARBA00022679"/>
    </source>
</evidence>
<dbReference type="InterPro" id="IPR049160">
    <property type="entry name" value="PI4KB-PIK1_PIK"/>
</dbReference>
<sequence>MMDSFSLSPDCQHSTTGLCSKCTLNQTFSISKAEERHRRNLSNGSIKLNQSVSNTSAPMHHLYLAPDEFVSFPKLPVQAVQPQTDDVKIPQPDELEIPREKQNDEQVQKDKESEFIFTTSPLVEPPSLLMRLFESSHFTPAIAIKYLFSCSEKGVKQYLGKKLFAFHHSRVNFFIPQLISLYINDKEVASAIHQYIEERMFLVIEEYAVSSFAASPVQDLILCFSKDRESKMCEVAWLSDIMRCKLNLHFALICVWLLESLGVDRLKGKDRALAHGDILRRMILNEFKPPRPIDSLKKWVCVGDRQGCLANGSLLNPENLNSGLQLTRSESAATSLRFLSPASLGGDRTLDSGCRCFEYDDVTDCICGARAMDVQKDFVDWLVRIGYNLREEPSKGEKTRRLVSELLVLNMHLPARVWIPLSEGHVVLNIPPTNSCVLNSKDKAPYCIFVEVLRCGDVRRVRLPKRQTSAEDCIQMPPRDVSNSSIASLDNSLTKSSETILPTPTCSDLHTPDSDCSRQESVDIGVDTTDSPWDTVSVDSCASEPVLRSSTGISHRLRQWVKRPGRRRQMRAHPDDPSASTMSEPWDEKKERIRQASPYGRLKGWDLLPVIVKSGDDLMQELLAYQLLVTLKEIWEEEDVPLYLRPYKIVVTSPDSGMIEPIVDACSLHQIKRNQSALYREEGKSEEPSLEAHFIDTFGPKGSSSYLQAQQNFVHSCAAYSLVCYFLQVKDRHNGNILIDADGHLIHIDFGFILSISPRNLGFETSPFKLTSELIGVMGGIDSDLYYYYKTLLLRGIIAARKHHERVMTIVQIMSKGSQLPCFRGGAAMLRALKGRFHMTYTDIELQKLVDTLVEQSRDSLTTRLYDNFQYYTNGIL</sequence>
<evidence type="ECO:0000256" key="1">
    <source>
        <dbReference type="ARBA" id="ARBA00004450"/>
    </source>
</evidence>
<dbReference type="Proteomes" id="UP001303046">
    <property type="component" value="Unassembled WGS sequence"/>
</dbReference>
<protein>
    <recommendedName>
        <fullName evidence="6">Phosphatidylinositol 4-kinase beta</fullName>
    </recommendedName>
</protein>
<evidence type="ECO:0000256" key="5">
    <source>
        <dbReference type="ARBA" id="ARBA00037860"/>
    </source>
</evidence>
<dbReference type="InterPro" id="IPR057754">
    <property type="entry name" value="PI4-kinase_beta/PIK1_cat"/>
</dbReference>
<feature type="region of interest" description="Disordered" evidence="7">
    <location>
        <begin position="563"/>
        <end position="588"/>
    </location>
</feature>
<gene>
    <name evidence="9" type="primary">Necator_chrX.g21651</name>
    <name evidence="9" type="ORF">RB195_021490</name>
</gene>
<dbReference type="PANTHER" id="PTHR10048:SF22">
    <property type="entry name" value="PHOSPHATIDYLINOSITOL 4-KINASE BETA"/>
    <property type="match status" value="1"/>
</dbReference>
<dbReference type="SMART" id="SM00146">
    <property type="entry name" value="PI3Kc"/>
    <property type="match status" value="1"/>
</dbReference>
<reference evidence="9 10" key="1">
    <citation type="submission" date="2023-08" db="EMBL/GenBank/DDBJ databases">
        <title>A Necator americanus chromosomal reference genome.</title>
        <authorList>
            <person name="Ilik V."/>
            <person name="Petrzelkova K.J."/>
            <person name="Pardy F."/>
            <person name="Fuh T."/>
            <person name="Niatou-Singa F.S."/>
            <person name="Gouil Q."/>
            <person name="Baker L."/>
            <person name="Ritchie M.E."/>
            <person name="Jex A.R."/>
            <person name="Gazzola D."/>
            <person name="Li H."/>
            <person name="Toshio Fujiwara R."/>
            <person name="Zhan B."/>
            <person name="Aroian R.V."/>
            <person name="Pafco B."/>
            <person name="Schwarz E.M."/>
        </authorList>
    </citation>
    <scope>NUCLEOTIDE SEQUENCE [LARGE SCALE GENOMIC DNA]</scope>
    <source>
        <strain evidence="9 10">Aroian</strain>
        <tissue evidence="9">Whole animal</tissue>
    </source>
</reference>
<dbReference type="PROSITE" id="PS50290">
    <property type="entry name" value="PI3_4_KINASE_3"/>
    <property type="match status" value="1"/>
</dbReference>
<dbReference type="Pfam" id="PF21245">
    <property type="entry name" value="PI4KB-PIK1_PIK"/>
    <property type="match status" value="1"/>
</dbReference>
<dbReference type="InterPro" id="IPR011009">
    <property type="entry name" value="Kinase-like_dom_sf"/>
</dbReference>
<feature type="region of interest" description="Disordered" evidence="7">
    <location>
        <begin position="82"/>
        <end position="110"/>
    </location>
</feature>
<accession>A0ABR1EBA0</accession>
<dbReference type="CDD" id="cd05168">
    <property type="entry name" value="PI4Kc_III_beta"/>
    <property type="match status" value="1"/>
</dbReference>